<sequence>MLKLWKTALCAAGLSAFMAGAAYGGQWQQDDRGWRWQEEDGSYTANDWSWIDGNRDGVSECYCFGPDGYMMENRTTPDGFQVNENGAWVKDGAVQTAVQHQVRETTEDSERYTVIGGPNRLASPDGIRGIIPFDMNLYQEFRSGAFHTGTHIYRQNEYFAVPVEQYGYQGEILSLGAAQASGGSAYRFAGKLVIDHTKPDAVNGKTNIRYRYDDGTFAGYGFHAVTYSEEYLAENKKLRQSSDPNHLAYSGRGEHFFSEDGYMYRNCCIGSTSTKMGYDGGWVDRDYEIQ</sequence>
<dbReference type="SUPFAM" id="SSF69360">
    <property type="entry name" value="Cell wall binding repeat"/>
    <property type="match status" value="1"/>
</dbReference>
<organism evidence="2 3">
    <name type="scientific">Candidatus Enterocloster excrementigallinarum</name>
    <dbReference type="NCBI Taxonomy" id="2838558"/>
    <lineage>
        <taxon>Bacteria</taxon>
        <taxon>Bacillati</taxon>
        <taxon>Bacillota</taxon>
        <taxon>Clostridia</taxon>
        <taxon>Lachnospirales</taxon>
        <taxon>Lachnospiraceae</taxon>
        <taxon>Enterocloster</taxon>
    </lineage>
</organism>
<reference evidence="2" key="2">
    <citation type="submission" date="2021-04" db="EMBL/GenBank/DDBJ databases">
        <authorList>
            <person name="Gilroy R."/>
        </authorList>
    </citation>
    <scope>NUCLEOTIDE SEQUENCE</scope>
    <source>
        <strain evidence="2">CHK198-12963</strain>
    </source>
</reference>
<name>A0A9D2TCG1_9FIRM</name>
<accession>A0A9D2TCG1</accession>
<reference evidence="2" key="1">
    <citation type="journal article" date="2021" name="PeerJ">
        <title>Extensive microbial diversity within the chicken gut microbiome revealed by metagenomics and culture.</title>
        <authorList>
            <person name="Gilroy R."/>
            <person name="Ravi A."/>
            <person name="Getino M."/>
            <person name="Pursley I."/>
            <person name="Horton D.L."/>
            <person name="Alikhan N.F."/>
            <person name="Baker D."/>
            <person name="Gharbi K."/>
            <person name="Hall N."/>
            <person name="Watson M."/>
            <person name="Adriaenssens E.M."/>
            <person name="Foster-Nyarko E."/>
            <person name="Jarju S."/>
            <person name="Secka A."/>
            <person name="Antonio M."/>
            <person name="Oren A."/>
            <person name="Chaudhuri R.R."/>
            <person name="La Ragione R."/>
            <person name="Hildebrand F."/>
            <person name="Pallen M.J."/>
        </authorList>
    </citation>
    <scope>NUCLEOTIDE SEQUENCE</scope>
    <source>
        <strain evidence="2">CHK198-12963</strain>
    </source>
</reference>
<gene>
    <name evidence="2" type="ORF">H9931_01490</name>
</gene>
<dbReference type="AlphaFoldDB" id="A0A9D2TCG1"/>
<dbReference type="Gene3D" id="2.10.270.10">
    <property type="entry name" value="Cholin Binding"/>
    <property type="match status" value="1"/>
</dbReference>
<feature type="chain" id="PRO_5039173095" evidence="1">
    <location>
        <begin position="22"/>
        <end position="290"/>
    </location>
</feature>
<dbReference type="Proteomes" id="UP000823863">
    <property type="component" value="Unassembled WGS sequence"/>
</dbReference>
<feature type="signal peptide" evidence="1">
    <location>
        <begin position="1"/>
        <end position="21"/>
    </location>
</feature>
<comment type="caution">
    <text evidence="2">The sequence shown here is derived from an EMBL/GenBank/DDBJ whole genome shotgun (WGS) entry which is preliminary data.</text>
</comment>
<evidence type="ECO:0000313" key="3">
    <source>
        <dbReference type="Proteomes" id="UP000823863"/>
    </source>
</evidence>
<proteinExistence type="predicted"/>
<keyword evidence="1" id="KW-0732">Signal</keyword>
<evidence type="ECO:0000256" key="1">
    <source>
        <dbReference type="SAM" id="SignalP"/>
    </source>
</evidence>
<protein>
    <submittedName>
        <fullName evidence="2">Uncharacterized protein</fullName>
    </submittedName>
</protein>
<evidence type="ECO:0000313" key="2">
    <source>
        <dbReference type="EMBL" id="HJC65380.1"/>
    </source>
</evidence>
<dbReference type="EMBL" id="DWWB01000005">
    <property type="protein sequence ID" value="HJC65380.1"/>
    <property type="molecule type" value="Genomic_DNA"/>
</dbReference>